<dbReference type="Gene3D" id="3.30.1250.10">
    <property type="entry name" value="Ribosome maturation protein SBDS, N-terminal domain"/>
    <property type="match status" value="1"/>
</dbReference>
<dbReference type="EMBL" id="DUAV01000031">
    <property type="protein sequence ID" value="HIG63864.1"/>
    <property type="molecule type" value="Genomic_DNA"/>
</dbReference>
<feature type="domain" description="Ribosome maturation protein SDO1/SBDS N-terminal" evidence="2">
    <location>
        <begin position="7"/>
        <end position="93"/>
    </location>
</feature>
<dbReference type="InterPro" id="IPR018978">
    <property type="entry name" value="SDO1/SBDS_central"/>
</dbReference>
<dbReference type="InterPro" id="IPR046928">
    <property type="entry name" value="SDO1/SBDS_C"/>
</dbReference>
<feature type="domain" description="Ribosome maturation protein SDO1/SBDS C-terminal" evidence="4">
    <location>
        <begin position="164"/>
        <end position="228"/>
    </location>
</feature>
<evidence type="ECO:0000313" key="6">
    <source>
        <dbReference type="Proteomes" id="UP000589516"/>
    </source>
</evidence>
<sequence length="230" mass="25072">MVSLDEAVIARLESGGHKFEILIDPEAAQAFRESGEIDWDDALAAEGVWSDSAKGEHAGDEAVQEVFGTLELEAVCTAILERGDIQLTAAQRKEMVERRYKQLVAHIASAAMNPQTGAPHPPQRIENALAEAKFAVDPLEALERQVERAVKALRPLLPISFEKMRVAVRIPAQHVGRCYGEMKALATITQEEHQSDGSWIAVLELSAGAHADLLERLGSLTHGTAEIKQL</sequence>
<dbReference type="AlphaFoldDB" id="A0A7C8DDJ2"/>
<dbReference type="Proteomes" id="UP000589516">
    <property type="component" value="Unassembled WGS sequence"/>
</dbReference>
<dbReference type="SUPFAM" id="SSF89895">
    <property type="entry name" value="FYSH domain"/>
    <property type="match status" value="1"/>
</dbReference>
<dbReference type="Pfam" id="PF09377">
    <property type="entry name" value="SBDS_domain_II"/>
    <property type="match status" value="1"/>
</dbReference>
<accession>A0A7C8DDJ2</accession>
<dbReference type="InterPro" id="IPR036786">
    <property type="entry name" value="Ribosome_mat_SBDS_N_sf"/>
</dbReference>
<dbReference type="InterPro" id="IPR002140">
    <property type="entry name" value="Sdo1/SBDS"/>
</dbReference>
<dbReference type="InterPro" id="IPR019783">
    <property type="entry name" value="SDO1/SBDS_N"/>
</dbReference>
<organism evidence="5 6">
    <name type="scientific">Marine Group III euryarchaeote</name>
    <dbReference type="NCBI Taxonomy" id="2173149"/>
    <lineage>
        <taxon>Archaea</taxon>
        <taxon>Methanobacteriati</taxon>
        <taxon>Thermoplasmatota</taxon>
        <taxon>Thermoplasmata</taxon>
        <taxon>Candidatus Thermoprofundales</taxon>
    </lineage>
</organism>
<dbReference type="PANTHER" id="PTHR10927">
    <property type="entry name" value="RIBOSOME MATURATION PROTEIN SBDS"/>
    <property type="match status" value="1"/>
</dbReference>
<protein>
    <submittedName>
        <fullName evidence="5">Ribosome assembly factor SBDS</fullName>
    </submittedName>
</protein>
<dbReference type="InterPro" id="IPR039100">
    <property type="entry name" value="Sdo1/SBDS-like"/>
</dbReference>
<evidence type="ECO:0000256" key="1">
    <source>
        <dbReference type="ARBA" id="ARBA00007433"/>
    </source>
</evidence>
<dbReference type="PANTHER" id="PTHR10927:SF4">
    <property type="entry name" value="RIBOSOME MATURATION PROTEIN SDO1 HOMOLOG"/>
    <property type="match status" value="1"/>
</dbReference>
<name>A0A7C8DDJ2_9ARCH</name>
<comment type="similarity">
    <text evidence="1">Belongs to the SDO1/SBDS family.</text>
</comment>
<dbReference type="SUPFAM" id="SSF109728">
    <property type="entry name" value="Hypothetical protein AF0491, middle domain"/>
    <property type="match status" value="1"/>
</dbReference>
<feature type="domain" description="Ribosome maturation protein SDO1/SBDS central" evidence="3">
    <location>
        <begin position="101"/>
        <end position="162"/>
    </location>
</feature>
<dbReference type="Pfam" id="PF01172">
    <property type="entry name" value="SBDS_N"/>
    <property type="match status" value="1"/>
</dbReference>
<evidence type="ECO:0000313" key="5">
    <source>
        <dbReference type="EMBL" id="HIG63864.1"/>
    </source>
</evidence>
<proteinExistence type="inferred from homology"/>
<reference evidence="6" key="1">
    <citation type="journal article" date="2019" name="bioRxiv">
        <title>Genome diversification in globally distributed novel marine Proteobacteria is linked to environmental adaptation.</title>
        <authorList>
            <person name="Zhou Z."/>
            <person name="Tran P.Q."/>
            <person name="Kieft K."/>
            <person name="Anantharaman K."/>
        </authorList>
    </citation>
    <scope>NUCLEOTIDE SEQUENCE [LARGE SCALE GENOMIC DNA]</scope>
</reference>
<evidence type="ECO:0000259" key="3">
    <source>
        <dbReference type="Pfam" id="PF09377"/>
    </source>
</evidence>
<comment type="caution">
    <text evidence="5">The sequence shown here is derived from an EMBL/GenBank/DDBJ whole genome shotgun (WGS) entry which is preliminary data.</text>
</comment>
<dbReference type="InterPro" id="IPR037188">
    <property type="entry name" value="Sdo1/SBDS_central_sf"/>
</dbReference>
<gene>
    <name evidence="5" type="ORF">EYQ16_05060</name>
</gene>
<dbReference type="NCBIfam" id="TIGR00291">
    <property type="entry name" value="RNA_SBDS"/>
    <property type="match status" value="1"/>
</dbReference>
<dbReference type="Gene3D" id="1.10.10.900">
    <property type="entry name" value="SBDS protein C-terminal domain, subdomain 1"/>
    <property type="match status" value="1"/>
</dbReference>
<dbReference type="InterPro" id="IPR035647">
    <property type="entry name" value="EFG_III/V"/>
</dbReference>
<evidence type="ECO:0000259" key="4">
    <source>
        <dbReference type="Pfam" id="PF20268"/>
    </source>
</evidence>
<dbReference type="Pfam" id="PF20268">
    <property type="entry name" value="SBDS_C"/>
    <property type="match status" value="1"/>
</dbReference>
<evidence type="ECO:0000259" key="2">
    <source>
        <dbReference type="Pfam" id="PF01172"/>
    </source>
</evidence>
<dbReference type="Gene3D" id="3.30.70.240">
    <property type="match status" value="1"/>
</dbReference>
<dbReference type="GO" id="GO:0042256">
    <property type="term" value="P:cytosolic ribosome assembly"/>
    <property type="evidence" value="ECO:0007669"/>
    <property type="project" value="InterPro"/>
</dbReference>
<dbReference type="SUPFAM" id="SSF54980">
    <property type="entry name" value="EF-G C-terminal domain-like"/>
    <property type="match status" value="1"/>
</dbReference>